<dbReference type="AlphaFoldDB" id="A0AAD5D9X2"/>
<accession>A0AAD5D9X2</accession>
<dbReference type="Proteomes" id="UP001206925">
    <property type="component" value="Unassembled WGS sequence"/>
</dbReference>
<gene>
    <name evidence="1" type="ORF">M8C21_023716</name>
</gene>
<organism evidence="1 2">
    <name type="scientific">Ambrosia artemisiifolia</name>
    <name type="common">Common ragweed</name>
    <dbReference type="NCBI Taxonomy" id="4212"/>
    <lineage>
        <taxon>Eukaryota</taxon>
        <taxon>Viridiplantae</taxon>
        <taxon>Streptophyta</taxon>
        <taxon>Embryophyta</taxon>
        <taxon>Tracheophyta</taxon>
        <taxon>Spermatophyta</taxon>
        <taxon>Magnoliopsida</taxon>
        <taxon>eudicotyledons</taxon>
        <taxon>Gunneridae</taxon>
        <taxon>Pentapetalae</taxon>
        <taxon>asterids</taxon>
        <taxon>campanulids</taxon>
        <taxon>Asterales</taxon>
        <taxon>Asteraceae</taxon>
        <taxon>Asteroideae</taxon>
        <taxon>Heliantheae alliance</taxon>
        <taxon>Heliantheae</taxon>
        <taxon>Ambrosia</taxon>
    </lineage>
</organism>
<keyword evidence="2" id="KW-1185">Reference proteome</keyword>
<dbReference type="EMBL" id="JAMZMK010000158">
    <property type="protein sequence ID" value="KAI7757208.1"/>
    <property type="molecule type" value="Genomic_DNA"/>
</dbReference>
<evidence type="ECO:0000313" key="1">
    <source>
        <dbReference type="EMBL" id="KAI7757208.1"/>
    </source>
</evidence>
<protein>
    <submittedName>
        <fullName evidence="1">Uncharacterized protein</fullName>
    </submittedName>
</protein>
<proteinExistence type="predicted"/>
<sequence length="98" mass="11324">MESIIATIPIFFVNPFHCPPQTHLPTFHSRWKECDTYGFVCRVWLSSEKYREGNYHEGVYNIGCRLMKKRSCCQQFKIEATGQKRALDSMASATKTNG</sequence>
<name>A0AAD5D9X2_AMBAR</name>
<comment type="caution">
    <text evidence="1">The sequence shown here is derived from an EMBL/GenBank/DDBJ whole genome shotgun (WGS) entry which is preliminary data.</text>
</comment>
<evidence type="ECO:0000313" key="2">
    <source>
        <dbReference type="Proteomes" id="UP001206925"/>
    </source>
</evidence>
<reference evidence="1" key="1">
    <citation type="submission" date="2022-06" db="EMBL/GenBank/DDBJ databases">
        <title>Uncovering the hologenomic basis of an extraordinary plant invasion.</title>
        <authorList>
            <person name="Bieker V.C."/>
            <person name="Martin M.D."/>
            <person name="Gilbert T."/>
            <person name="Hodgins K."/>
            <person name="Battlay P."/>
            <person name="Petersen B."/>
            <person name="Wilson J."/>
        </authorList>
    </citation>
    <scope>NUCLEOTIDE SEQUENCE</scope>
    <source>
        <strain evidence="1">AA19_3_7</strain>
        <tissue evidence="1">Leaf</tissue>
    </source>
</reference>